<sequence length="910" mass="101281">MNYLIYYPDLEAKTNSESEIIVATHSRFTDIAENITSSHFSELNSPEFNHLENFAPEYSSKDVKNNSKKDITNLTVPETIFNDASFSELKPQQKELEFRDKKPIVAEKKIINSSFLESNNNPIPENENKPSFSKKGIEIKNNFKLLMVKIKLKNSSAIASILVSAKQDNSQTVNLGEWLLPYNEVIKILKLNITNLPDGKLELITSGFVTHIEKQKIHKDSQLGLVFSITDLQKIFNINAKFDSTNNLIILDAPWFEEDVKEERKENVQANENYIIPPRTIPNNQVKIFTTTIPLNGRIINHLSESEVISGLSFGDAQNTTFDVNAIFRLNSQITENLTKDNIFTVEQTGSYLQLQMVRTTSESTINIKEPKTLIGTQIQLSLIASCTLPGANPDSLCAYTPSLVTEANSLNPQTLFPTKFLQPSKFGEVVTQESFDAIKQPGFQLGENGQQVGLDLLFPNVGSTFENAQSNKTSVARNESIENRPAGFYSTVRQVIKVNDTEAVIGRTVRGFGLVLDDKNISLNTALQLSHLIFPDAEPEITGGVNPPNKNINRNLFFAANNAWIPANSFTIYHAGIGRALTPKKKLIDMRQAAAANFESMWFGFSPVTKRTFISIFNYELTSPSRMINSECAEGGSNSNIDFSSSFNGQNFSTQTLNNFYSQVYLTIFNQDANLISSSQFTEKTSYVPHLSIGGNITGAEDIFRYYGGILAGDNVNAYLGLDYTKNTLRGLTYSVAGIAYTNPDYDYYSNIKANLSQKINLSKNSHLLLSTGLNYAFDRDTNIGGIIFNSPINSVILGARANMGNVSFGLLNYFGGILPDSIQNTLRTDLTIKFNNNFILSGYYTPINESLSRSRYGMEAKFKLGENQNSPILSFSWNNNEYKLGTDSGNNNLGVGNNTFTLFLKGNF</sequence>
<gene>
    <name evidence="1" type="ORF">CK510_22635</name>
</gene>
<accession>A0A2A2TDF8</accession>
<evidence type="ECO:0000313" key="2">
    <source>
        <dbReference type="Proteomes" id="UP000218238"/>
    </source>
</evidence>
<dbReference type="OrthoDB" id="436996at2"/>
<dbReference type="Proteomes" id="UP000218238">
    <property type="component" value="Unassembled WGS sequence"/>
</dbReference>
<name>A0A2A2TDF8_9CYAN</name>
<comment type="caution">
    <text evidence="1">The sequence shown here is derived from an EMBL/GenBank/DDBJ whole genome shotgun (WGS) entry which is preliminary data.</text>
</comment>
<dbReference type="EMBL" id="NTFS01000325">
    <property type="protein sequence ID" value="PAX51837.1"/>
    <property type="molecule type" value="Genomic_DNA"/>
</dbReference>
<evidence type="ECO:0000313" key="1">
    <source>
        <dbReference type="EMBL" id="PAX51837.1"/>
    </source>
</evidence>
<proteinExistence type="predicted"/>
<dbReference type="RefSeq" id="WP_095723834.1">
    <property type="nucleotide sequence ID" value="NZ_NTFS01000325.1"/>
</dbReference>
<reference evidence="1" key="1">
    <citation type="submission" date="2017-08" db="EMBL/GenBank/DDBJ databases">
        <title>Draft genome sequence of filamentous cyanobacterium Calothrix elsteri CCALA 953.</title>
        <authorList>
            <person name="Gagunashvili A.N."/>
            <person name="Elster J."/>
            <person name="Andresson O.S."/>
        </authorList>
    </citation>
    <scope>NUCLEOTIDE SEQUENCE [LARGE SCALE GENOMIC DNA]</scope>
    <source>
        <strain evidence="1">CCALA 953</strain>
    </source>
</reference>
<dbReference type="AlphaFoldDB" id="A0A2A2TDF8"/>
<keyword evidence="2" id="KW-1185">Reference proteome</keyword>
<organism evidence="1 2">
    <name type="scientific">Brunnivagina elsteri CCALA 953</name>
    <dbReference type="NCBI Taxonomy" id="987040"/>
    <lineage>
        <taxon>Bacteria</taxon>
        <taxon>Bacillati</taxon>
        <taxon>Cyanobacteriota</taxon>
        <taxon>Cyanophyceae</taxon>
        <taxon>Nostocales</taxon>
        <taxon>Calotrichaceae</taxon>
        <taxon>Brunnivagina</taxon>
    </lineage>
</organism>
<protein>
    <submittedName>
        <fullName evidence="1">Uncharacterized protein</fullName>
    </submittedName>
</protein>